<dbReference type="GO" id="GO:0016740">
    <property type="term" value="F:transferase activity"/>
    <property type="evidence" value="ECO:0007669"/>
    <property type="project" value="UniProtKB-KW"/>
</dbReference>
<dbReference type="SUPFAM" id="SSF53448">
    <property type="entry name" value="Nucleotide-diphospho-sugar transferases"/>
    <property type="match status" value="1"/>
</dbReference>
<evidence type="ECO:0000256" key="2">
    <source>
        <dbReference type="SAM" id="Phobius"/>
    </source>
</evidence>
<evidence type="ECO:0000313" key="5">
    <source>
        <dbReference type="Proteomes" id="UP000245461"/>
    </source>
</evidence>
<dbReference type="AlphaFoldDB" id="A0A317E3Q5"/>
<dbReference type="PANTHER" id="PTHR43630:SF2">
    <property type="entry name" value="GLYCOSYLTRANSFERASE"/>
    <property type="match status" value="1"/>
</dbReference>
<dbReference type="RefSeq" id="WP_109906899.1">
    <property type="nucleotide sequence ID" value="NZ_QGLE01000008.1"/>
</dbReference>
<sequence length="273" mass="30602">MSKTNDKDGPKAVPPLSCYIRTLNEERNIEAVVRAARRVAAEVVVVDSGSTDRTAALAEAAGARVVVNPWPGNGFQKQFGEAACSHDWVLDLDADEVVTPELAAEIAALFATGEPPLGVYEIDLTCVPPVGEPWYDFDHAFRRKLYDRRRFSMPGHKVWDQLELPAGTRVGRLRATLMHYAFRDIAHVVAKLNGYSTMGARDGKRKTKGKLLFRIWCALPFYFFKHYILRGLCRAGTYGLIIAASAAYGRWLRDAKMYEAIRIEERRAREAGR</sequence>
<dbReference type="OrthoDB" id="9815923at2"/>
<feature type="transmembrane region" description="Helical" evidence="2">
    <location>
        <begin position="211"/>
        <end position="229"/>
    </location>
</feature>
<evidence type="ECO:0000256" key="1">
    <source>
        <dbReference type="ARBA" id="ARBA00038494"/>
    </source>
</evidence>
<name>A0A317E3Q5_9PROT</name>
<feature type="transmembrane region" description="Helical" evidence="2">
    <location>
        <begin position="235"/>
        <end position="252"/>
    </location>
</feature>
<comment type="caution">
    <text evidence="4">The sequence shown here is derived from an EMBL/GenBank/DDBJ whole genome shotgun (WGS) entry which is preliminary data.</text>
</comment>
<reference evidence="4 5" key="1">
    <citation type="submission" date="2018-05" db="EMBL/GenBank/DDBJ databases">
        <title>Zavarzinia sp. HR-AS.</title>
        <authorList>
            <person name="Lee Y."/>
            <person name="Jeon C.O."/>
        </authorList>
    </citation>
    <scope>NUCLEOTIDE SEQUENCE [LARGE SCALE GENOMIC DNA]</scope>
    <source>
        <strain evidence="4 5">HR-AS</strain>
    </source>
</reference>
<gene>
    <name evidence="4" type="ORF">DKG74_14560</name>
</gene>
<proteinExistence type="inferred from homology"/>
<organism evidence="4 5">
    <name type="scientific">Zavarzinia aquatilis</name>
    <dbReference type="NCBI Taxonomy" id="2211142"/>
    <lineage>
        <taxon>Bacteria</taxon>
        <taxon>Pseudomonadati</taxon>
        <taxon>Pseudomonadota</taxon>
        <taxon>Alphaproteobacteria</taxon>
        <taxon>Rhodospirillales</taxon>
        <taxon>Zavarziniaceae</taxon>
        <taxon>Zavarzinia</taxon>
    </lineage>
</organism>
<dbReference type="Gene3D" id="3.90.550.10">
    <property type="entry name" value="Spore Coat Polysaccharide Biosynthesis Protein SpsA, Chain A"/>
    <property type="match status" value="1"/>
</dbReference>
<feature type="domain" description="Glycosyltransferase 2-like" evidence="3">
    <location>
        <begin position="18"/>
        <end position="115"/>
    </location>
</feature>
<accession>A0A317E3Q5</accession>
<dbReference type="InterPro" id="IPR029044">
    <property type="entry name" value="Nucleotide-diphossugar_trans"/>
</dbReference>
<keyword evidence="2" id="KW-0472">Membrane</keyword>
<evidence type="ECO:0000259" key="3">
    <source>
        <dbReference type="Pfam" id="PF00535"/>
    </source>
</evidence>
<dbReference type="Pfam" id="PF00535">
    <property type="entry name" value="Glycos_transf_2"/>
    <property type="match status" value="1"/>
</dbReference>
<evidence type="ECO:0000313" key="4">
    <source>
        <dbReference type="EMBL" id="PWR21222.1"/>
    </source>
</evidence>
<keyword evidence="4" id="KW-0808">Transferase</keyword>
<dbReference type="InterPro" id="IPR001173">
    <property type="entry name" value="Glyco_trans_2-like"/>
</dbReference>
<keyword evidence="2" id="KW-0812">Transmembrane</keyword>
<dbReference type="Proteomes" id="UP000245461">
    <property type="component" value="Unassembled WGS sequence"/>
</dbReference>
<dbReference type="EMBL" id="QGLE01000008">
    <property type="protein sequence ID" value="PWR21222.1"/>
    <property type="molecule type" value="Genomic_DNA"/>
</dbReference>
<keyword evidence="5" id="KW-1185">Reference proteome</keyword>
<comment type="similarity">
    <text evidence="1">Belongs to the glycosyltransferase 2 family. WaaE/KdtX subfamily.</text>
</comment>
<protein>
    <submittedName>
        <fullName evidence="4">Glycosyltransferase family 2 protein</fullName>
    </submittedName>
</protein>
<dbReference type="PANTHER" id="PTHR43630">
    <property type="entry name" value="POLY-BETA-1,6-N-ACETYL-D-GLUCOSAMINE SYNTHASE"/>
    <property type="match status" value="1"/>
</dbReference>
<keyword evidence="2" id="KW-1133">Transmembrane helix</keyword>
<dbReference type="CDD" id="cd02511">
    <property type="entry name" value="Beta4Glucosyltransferase"/>
    <property type="match status" value="1"/>
</dbReference>